<accession>A0A8H6MPC3</accession>
<sequence>MKVKGLAPDGCDSMAAMAALLANSNIPDRLPKDINLASLNELYDQLSGLRFRMGWFWNEATQTKHYTIGVLDDDDFKFLGDKGQMEKERLPLMDSVDR</sequence>
<keyword evidence="2" id="KW-1185">Reference proteome</keyword>
<gene>
    <name evidence="1" type="ORF">CMUS01_15118</name>
</gene>
<reference evidence="1" key="1">
    <citation type="journal article" date="2020" name="Phytopathology">
        <title>Genome Sequence Resources of Colletotrichum truncatum, C. plurivorum, C. musicola, and C. sojae: Four Species Pathogenic to Soybean (Glycine max).</title>
        <authorList>
            <person name="Rogerio F."/>
            <person name="Boufleur T.R."/>
            <person name="Ciampi-Guillardi M."/>
            <person name="Sukno S.A."/>
            <person name="Thon M.R."/>
            <person name="Massola Junior N.S."/>
            <person name="Baroncelli R."/>
        </authorList>
    </citation>
    <scope>NUCLEOTIDE SEQUENCE</scope>
    <source>
        <strain evidence="1">LFN0074</strain>
    </source>
</reference>
<organism evidence="1 2">
    <name type="scientific">Colletotrichum musicola</name>
    <dbReference type="NCBI Taxonomy" id="2175873"/>
    <lineage>
        <taxon>Eukaryota</taxon>
        <taxon>Fungi</taxon>
        <taxon>Dikarya</taxon>
        <taxon>Ascomycota</taxon>
        <taxon>Pezizomycotina</taxon>
        <taxon>Sordariomycetes</taxon>
        <taxon>Hypocreomycetidae</taxon>
        <taxon>Glomerellales</taxon>
        <taxon>Glomerellaceae</taxon>
        <taxon>Colletotrichum</taxon>
        <taxon>Colletotrichum orchidearum species complex</taxon>
    </lineage>
</organism>
<evidence type="ECO:0000313" key="2">
    <source>
        <dbReference type="Proteomes" id="UP000639643"/>
    </source>
</evidence>
<evidence type="ECO:0000313" key="1">
    <source>
        <dbReference type="EMBL" id="KAF6803343.1"/>
    </source>
</evidence>
<protein>
    <submittedName>
        <fullName evidence="1">Uncharacterized protein</fullName>
    </submittedName>
</protein>
<dbReference type="AlphaFoldDB" id="A0A8H6MPC3"/>
<name>A0A8H6MPC3_9PEZI</name>
<dbReference type="Proteomes" id="UP000639643">
    <property type="component" value="Unassembled WGS sequence"/>
</dbReference>
<dbReference type="OrthoDB" id="5332281at2759"/>
<dbReference type="EMBL" id="WIGM01001205">
    <property type="protein sequence ID" value="KAF6803343.1"/>
    <property type="molecule type" value="Genomic_DNA"/>
</dbReference>
<comment type="caution">
    <text evidence="1">The sequence shown here is derived from an EMBL/GenBank/DDBJ whole genome shotgun (WGS) entry which is preliminary data.</text>
</comment>
<proteinExistence type="predicted"/>